<organism evidence="1 2">
    <name type="scientific">Prunus dulcis</name>
    <name type="common">Almond</name>
    <name type="synonym">Amygdalus dulcis</name>
    <dbReference type="NCBI Taxonomy" id="3755"/>
    <lineage>
        <taxon>Eukaryota</taxon>
        <taxon>Viridiplantae</taxon>
        <taxon>Streptophyta</taxon>
        <taxon>Embryophyta</taxon>
        <taxon>Tracheophyta</taxon>
        <taxon>Spermatophyta</taxon>
        <taxon>Magnoliopsida</taxon>
        <taxon>eudicotyledons</taxon>
        <taxon>Gunneridae</taxon>
        <taxon>Pentapetalae</taxon>
        <taxon>rosids</taxon>
        <taxon>fabids</taxon>
        <taxon>Rosales</taxon>
        <taxon>Rosaceae</taxon>
        <taxon>Amygdaloideae</taxon>
        <taxon>Amygdaleae</taxon>
        <taxon>Prunus</taxon>
    </lineage>
</organism>
<keyword evidence="2" id="KW-1185">Reference proteome</keyword>
<name>A0AAD4ZDQ7_PRUDU</name>
<protein>
    <submittedName>
        <fullName evidence="1">Uncharacterized protein</fullName>
    </submittedName>
</protein>
<comment type="caution">
    <text evidence="1">The sequence shown here is derived from an EMBL/GenBank/DDBJ whole genome shotgun (WGS) entry which is preliminary data.</text>
</comment>
<evidence type="ECO:0000313" key="1">
    <source>
        <dbReference type="EMBL" id="KAI5342982.1"/>
    </source>
</evidence>
<reference evidence="1 2" key="1">
    <citation type="journal article" date="2022" name="G3 (Bethesda)">
        <title>Whole-genome sequence and methylome profiling of the almond [Prunus dulcis (Mill.) D.A. Webb] cultivar 'Nonpareil'.</title>
        <authorList>
            <person name="D'Amico-Willman K.M."/>
            <person name="Ouma W.Z."/>
            <person name="Meulia T."/>
            <person name="Sideli G.M."/>
            <person name="Gradziel T.M."/>
            <person name="Fresnedo-Ramirez J."/>
        </authorList>
    </citation>
    <scope>NUCLEOTIDE SEQUENCE [LARGE SCALE GENOMIC DNA]</scope>
    <source>
        <strain evidence="1">Clone GOH B32 T37-40</strain>
    </source>
</reference>
<dbReference type="Proteomes" id="UP001054821">
    <property type="component" value="Chromosome 2"/>
</dbReference>
<accession>A0AAD4ZDQ7</accession>
<dbReference type="AlphaFoldDB" id="A0AAD4ZDQ7"/>
<sequence length="110" mass="12264">MLGFSFGILSIHSIHNGQTKQMGLKELLQILNTRPKDQELWGHQIRYFSPSLASVKLFAYGSTHSLVNLSITDYGIKVLENAEGELVRSLENRGISASEDGIKVLEKTFT</sequence>
<gene>
    <name evidence="1" type="ORF">L3X38_010858</name>
</gene>
<proteinExistence type="predicted"/>
<evidence type="ECO:0000313" key="2">
    <source>
        <dbReference type="Proteomes" id="UP001054821"/>
    </source>
</evidence>
<dbReference type="EMBL" id="JAJFAZ020000002">
    <property type="protein sequence ID" value="KAI5342982.1"/>
    <property type="molecule type" value="Genomic_DNA"/>
</dbReference>